<accession>A0A3S2U9M7</accession>
<protein>
    <submittedName>
        <fullName evidence="2">Uncharacterized protein</fullName>
    </submittedName>
</protein>
<dbReference type="AlphaFoldDB" id="A0A3S2U9M7"/>
<name>A0A3S2U9M7_ORYJA</name>
<dbReference type="EMBL" id="CM012448">
    <property type="protein sequence ID" value="RVE66102.1"/>
    <property type="molecule type" value="Genomic_DNA"/>
</dbReference>
<feature type="compositionally biased region" description="Low complexity" evidence="1">
    <location>
        <begin position="67"/>
        <end position="76"/>
    </location>
</feature>
<feature type="compositionally biased region" description="Basic and acidic residues" evidence="1">
    <location>
        <begin position="130"/>
        <end position="147"/>
    </location>
</feature>
<feature type="region of interest" description="Disordered" evidence="1">
    <location>
        <begin position="1"/>
        <end position="76"/>
    </location>
</feature>
<feature type="compositionally biased region" description="Basic and acidic residues" evidence="1">
    <location>
        <begin position="39"/>
        <end position="51"/>
    </location>
</feature>
<evidence type="ECO:0000313" key="2">
    <source>
        <dbReference type="EMBL" id="RVE66102.1"/>
    </source>
</evidence>
<evidence type="ECO:0000313" key="3">
    <source>
        <dbReference type="Proteomes" id="UP000283210"/>
    </source>
</evidence>
<proteinExistence type="predicted"/>
<feature type="region of interest" description="Disordered" evidence="1">
    <location>
        <begin position="89"/>
        <end position="165"/>
    </location>
</feature>
<keyword evidence="3" id="KW-1185">Reference proteome</keyword>
<reference evidence="2 3" key="2">
    <citation type="submission" date="2019-01" db="EMBL/GenBank/DDBJ databases">
        <title>A chromosome length genome reference of the Java medaka (oryzias javanicus).</title>
        <authorList>
            <person name="Herpin A."/>
            <person name="Takehana Y."/>
            <person name="Naruse K."/>
            <person name="Ansai S."/>
            <person name="Kawaguchi M."/>
        </authorList>
    </citation>
    <scope>NUCLEOTIDE SEQUENCE [LARGE SCALE GENOMIC DNA]</scope>
    <source>
        <strain evidence="2">RS831</strain>
        <tissue evidence="2">Whole body</tissue>
    </source>
</reference>
<gene>
    <name evidence="2" type="ORF">OJAV_G00123020</name>
</gene>
<sequence>MNKPDAPPRKKTTSAPKASLDLTPLTPVDVVPPQEQEEAGGKEQREEEKETASPAETTDEGDGVDGGETPQVSEAVLSEAVLAALKTEIPVSEGVQDGDETAAAPATDENGVKTEEREASGEAGTAAGHAEPKETDVVTDVNPEKLVESSAAPPPTKNKGQCIIL</sequence>
<dbReference type="Proteomes" id="UP000283210">
    <property type="component" value="Chromosome 12"/>
</dbReference>
<evidence type="ECO:0000256" key="1">
    <source>
        <dbReference type="SAM" id="MobiDB-lite"/>
    </source>
</evidence>
<organism evidence="2 3">
    <name type="scientific">Oryzias javanicus</name>
    <name type="common">Javanese ricefish</name>
    <name type="synonym">Aplocheilus javanicus</name>
    <dbReference type="NCBI Taxonomy" id="123683"/>
    <lineage>
        <taxon>Eukaryota</taxon>
        <taxon>Metazoa</taxon>
        <taxon>Chordata</taxon>
        <taxon>Craniata</taxon>
        <taxon>Vertebrata</taxon>
        <taxon>Euteleostomi</taxon>
        <taxon>Actinopterygii</taxon>
        <taxon>Neopterygii</taxon>
        <taxon>Teleostei</taxon>
        <taxon>Neoteleostei</taxon>
        <taxon>Acanthomorphata</taxon>
        <taxon>Ovalentaria</taxon>
        <taxon>Atherinomorphae</taxon>
        <taxon>Beloniformes</taxon>
        <taxon>Adrianichthyidae</taxon>
        <taxon>Oryziinae</taxon>
        <taxon>Oryzias</taxon>
    </lineage>
</organism>
<feature type="compositionally biased region" description="Low complexity" evidence="1">
    <location>
        <begin position="20"/>
        <end position="34"/>
    </location>
</feature>
<reference evidence="2 3" key="1">
    <citation type="submission" date="2018-11" db="EMBL/GenBank/DDBJ databases">
        <authorList>
            <person name="Lopez-Roques C."/>
            <person name="Donnadieu C."/>
            <person name="Bouchez O."/>
            <person name="Klopp C."/>
            <person name="Cabau C."/>
            <person name="Zahm M."/>
        </authorList>
    </citation>
    <scope>NUCLEOTIDE SEQUENCE [LARGE SCALE GENOMIC DNA]</scope>
    <source>
        <strain evidence="2">RS831</strain>
        <tissue evidence="2">Whole body</tissue>
    </source>
</reference>
<feature type="compositionally biased region" description="Basic and acidic residues" evidence="1">
    <location>
        <begin position="110"/>
        <end position="120"/>
    </location>
</feature>